<dbReference type="Proteomes" id="UP001199206">
    <property type="component" value="Unassembled WGS sequence"/>
</dbReference>
<reference evidence="1 2" key="1">
    <citation type="submission" date="2021-10" db="EMBL/GenBank/DDBJ databases">
        <title>Genome sequencing of Xanthomonas strains from NCPPB.</title>
        <authorList>
            <person name="Hussein R."/>
            <person name="Harrison J."/>
            <person name="Studholme D.J."/>
            <person name="Vicente J."/>
            <person name="Grant M."/>
        </authorList>
    </citation>
    <scope>NUCLEOTIDE SEQUENCE [LARGE SCALE GENOMIC DNA]</scope>
    <source>
        <strain evidence="1 2">NCPPB 101</strain>
    </source>
</reference>
<gene>
    <name evidence="1" type="ORF">LL965_09105</name>
</gene>
<accession>A0ABS8HDJ2</accession>
<protein>
    <submittedName>
        <fullName evidence="1">Uncharacterized protein</fullName>
    </submittedName>
</protein>
<evidence type="ECO:0000313" key="2">
    <source>
        <dbReference type="Proteomes" id="UP001199206"/>
    </source>
</evidence>
<dbReference type="RefSeq" id="WP_033898161.1">
    <property type="nucleotide sequence ID" value="NZ_CAWLZN010000001.1"/>
</dbReference>
<proteinExistence type="predicted"/>
<organism evidence="1 2">
    <name type="scientific">Xanthomonas cassavae CFBP 4642</name>
    <dbReference type="NCBI Taxonomy" id="1219375"/>
    <lineage>
        <taxon>Bacteria</taxon>
        <taxon>Pseudomonadati</taxon>
        <taxon>Pseudomonadota</taxon>
        <taxon>Gammaproteobacteria</taxon>
        <taxon>Lysobacterales</taxon>
        <taxon>Lysobacteraceae</taxon>
        <taxon>Xanthomonas</taxon>
    </lineage>
</organism>
<dbReference type="EMBL" id="JAJGQJ010000015">
    <property type="protein sequence ID" value="MCC4620236.1"/>
    <property type="molecule type" value="Genomic_DNA"/>
</dbReference>
<sequence length="59" mass="6427">MRYVLTLPGADQPLEAARQVNPLQPESLPIGARAVMDTQTFVQRESSASLRSLTAQSQT</sequence>
<name>A0ABS8HDJ2_9XANT</name>
<evidence type="ECO:0000313" key="1">
    <source>
        <dbReference type="EMBL" id="MCC4620236.1"/>
    </source>
</evidence>
<keyword evidence="2" id="KW-1185">Reference proteome</keyword>
<comment type="caution">
    <text evidence="1">The sequence shown here is derived from an EMBL/GenBank/DDBJ whole genome shotgun (WGS) entry which is preliminary data.</text>
</comment>